<evidence type="ECO:0008006" key="4">
    <source>
        <dbReference type="Google" id="ProtNLM"/>
    </source>
</evidence>
<comment type="caution">
    <text evidence="2">The sequence shown here is derived from an EMBL/GenBank/DDBJ whole genome shotgun (WGS) entry which is preliminary data.</text>
</comment>
<feature type="compositionally biased region" description="Basic and acidic residues" evidence="1">
    <location>
        <begin position="62"/>
        <end position="83"/>
    </location>
</feature>
<organism evidence="2 3">
    <name type="scientific">Niallia alba</name>
    <dbReference type="NCBI Taxonomy" id="2729105"/>
    <lineage>
        <taxon>Bacteria</taxon>
        <taxon>Bacillati</taxon>
        <taxon>Bacillota</taxon>
        <taxon>Bacilli</taxon>
        <taxon>Bacillales</taxon>
        <taxon>Bacillaceae</taxon>
        <taxon>Niallia</taxon>
    </lineage>
</organism>
<feature type="compositionally biased region" description="Polar residues" evidence="1">
    <location>
        <begin position="29"/>
        <end position="44"/>
    </location>
</feature>
<dbReference type="PROSITE" id="PS51257">
    <property type="entry name" value="PROKAR_LIPOPROTEIN"/>
    <property type="match status" value="1"/>
</dbReference>
<keyword evidence="3" id="KW-1185">Reference proteome</keyword>
<dbReference type="RefSeq" id="WP_016205148.1">
    <property type="nucleotide sequence ID" value="NZ_JABBPK010000001.1"/>
</dbReference>
<sequence>MSIRNKLLSINAILLFVLLLVGCSHDSSKYSSENSPPLPKSSTEIVELENDESSTLKPSTSSDEKNLNGTETNKEPESEKVITELDNTNGNSTSEKKKEISLSKYSAQEIEYARIWLQLGPTQDIDALSVQTFHEGEPLNPNDETSANYPEDVIHLSGSRLAEGSITYSGNGDGTINVYKVPHRWDGKYPAGEQFYIDFFINDTKLVKVGTGDNEKIVELIDKMFIQ</sequence>
<evidence type="ECO:0000313" key="2">
    <source>
        <dbReference type="EMBL" id="NMO77615.1"/>
    </source>
</evidence>
<dbReference type="Proteomes" id="UP000588491">
    <property type="component" value="Unassembled WGS sequence"/>
</dbReference>
<feature type="region of interest" description="Disordered" evidence="1">
    <location>
        <begin position="28"/>
        <end position="99"/>
    </location>
</feature>
<evidence type="ECO:0000313" key="3">
    <source>
        <dbReference type="Proteomes" id="UP000588491"/>
    </source>
</evidence>
<proteinExistence type="predicted"/>
<evidence type="ECO:0000256" key="1">
    <source>
        <dbReference type="SAM" id="MobiDB-lite"/>
    </source>
</evidence>
<reference evidence="2 3" key="1">
    <citation type="submission" date="2020-04" db="EMBL/GenBank/DDBJ databases">
        <title>Bacillus sp. UniB3 isolated from commercial digestive syrup.</title>
        <authorList>
            <person name="Thorat V."/>
            <person name="Kirdat K."/>
            <person name="Tiwarekar B."/>
            <person name="Yadav A."/>
        </authorList>
    </citation>
    <scope>NUCLEOTIDE SEQUENCE [LARGE SCALE GENOMIC DNA]</scope>
    <source>
        <strain evidence="2 3">UniB3</strain>
    </source>
</reference>
<protein>
    <recommendedName>
        <fullName evidence="4">Lipoprotein</fullName>
    </recommendedName>
</protein>
<accession>A0A7Y0PMC0</accession>
<dbReference type="AlphaFoldDB" id="A0A7Y0PMC0"/>
<gene>
    <name evidence="2" type="ORF">HHU08_11475</name>
</gene>
<name>A0A7Y0PMC0_9BACI</name>
<dbReference type="EMBL" id="JABBPK010000001">
    <property type="protein sequence ID" value="NMO77615.1"/>
    <property type="molecule type" value="Genomic_DNA"/>
</dbReference>